<dbReference type="PATRIC" id="fig|1219045.3.peg.317"/>
<proteinExistence type="predicted"/>
<dbReference type="OrthoDB" id="9809788at2"/>
<dbReference type="AlphaFoldDB" id="A0A086PF95"/>
<dbReference type="EMBL" id="JFZA02000001">
    <property type="protein sequence ID" value="KFG92063.1"/>
    <property type="molecule type" value="Genomic_DNA"/>
</dbReference>
<sequence length="241" mass="26557">MRRVHFILRRLVLLAALLACALMAYAFVRQRPQDLPWTELDLAQPVGMFTGRKLAALTDEPDRCRALLDRAGVPYAAMPPGGSGQCRYSDAVRLKPQEGSVLLSPASVAPSCPVVAALKLWEWHVVQPAAQETFGQAVKSISHFGSYSCRRLYGRADGDFSEHATADAIDISGFTLEDGRRISVAGDWNGEGKDVDFLRIVRKGACEFFATVLSPDYNAAHHDHFHLDQAERGAFGWRGCR</sequence>
<dbReference type="Proteomes" id="UP000024284">
    <property type="component" value="Unassembled WGS sequence"/>
</dbReference>
<comment type="caution">
    <text evidence="3">The sequence shown here is derived from an EMBL/GenBank/DDBJ whole genome shotgun (WGS) entry which is preliminary data.</text>
</comment>
<reference evidence="3" key="1">
    <citation type="submission" date="2014-08" db="EMBL/GenBank/DDBJ databases">
        <title>Draft genome sequences of Sphingobium herbicidovorans.</title>
        <authorList>
            <person name="Gan H.M."/>
            <person name="Gan H.Y."/>
            <person name="Savka M.A."/>
        </authorList>
    </citation>
    <scope>NUCLEOTIDE SEQUENCE [LARGE SCALE GENOMIC DNA]</scope>
    <source>
        <strain evidence="3">NBRC 16415</strain>
    </source>
</reference>
<gene>
    <name evidence="3" type="ORF">BV98_000315</name>
</gene>
<feature type="chain" id="PRO_5001813430" evidence="1">
    <location>
        <begin position="27"/>
        <end position="241"/>
    </location>
</feature>
<evidence type="ECO:0000259" key="2">
    <source>
        <dbReference type="Pfam" id="PF06904"/>
    </source>
</evidence>
<feature type="domain" description="Extensin-like C-terminal" evidence="2">
    <location>
        <begin position="63"/>
        <end position="241"/>
    </location>
</feature>
<feature type="signal peptide" evidence="1">
    <location>
        <begin position="1"/>
        <end position="26"/>
    </location>
</feature>
<keyword evidence="1" id="KW-0732">Signal</keyword>
<keyword evidence="4" id="KW-1185">Reference proteome</keyword>
<dbReference type="STRING" id="76947.GCA_002080435_00703"/>
<evidence type="ECO:0000313" key="3">
    <source>
        <dbReference type="EMBL" id="KFG92063.1"/>
    </source>
</evidence>
<accession>A0A086PF95</accession>
<protein>
    <submittedName>
        <fullName evidence="3">Extensin</fullName>
    </submittedName>
</protein>
<name>A0A086PF95_SPHHM</name>
<evidence type="ECO:0000313" key="4">
    <source>
        <dbReference type="Proteomes" id="UP000024284"/>
    </source>
</evidence>
<dbReference type="InterPro" id="IPR009683">
    <property type="entry name" value="Extensin-like_C"/>
</dbReference>
<dbReference type="Pfam" id="PF06904">
    <property type="entry name" value="Extensin-like_C"/>
    <property type="match status" value="1"/>
</dbReference>
<dbReference type="RefSeq" id="WP_037461981.1">
    <property type="nucleotide sequence ID" value="NZ_BCZD01000001.1"/>
</dbReference>
<dbReference type="eggNOG" id="COG3921">
    <property type="taxonomic scope" value="Bacteria"/>
</dbReference>
<organism evidence="3 4">
    <name type="scientific">Sphingobium herbicidovorans (strain ATCC 700291 / DSM 11019 / CCUG 56400 / KCTC 2939 / LMG 18315 / NBRC 16415 / MH)</name>
    <name type="common">Sphingomonas herbicidovorans</name>
    <dbReference type="NCBI Taxonomy" id="1219045"/>
    <lineage>
        <taxon>Bacteria</taxon>
        <taxon>Pseudomonadati</taxon>
        <taxon>Pseudomonadota</taxon>
        <taxon>Alphaproteobacteria</taxon>
        <taxon>Sphingomonadales</taxon>
        <taxon>Sphingomonadaceae</taxon>
        <taxon>Sphingobium</taxon>
    </lineage>
</organism>
<evidence type="ECO:0000256" key="1">
    <source>
        <dbReference type="SAM" id="SignalP"/>
    </source>
</evidence>